<dbReference type="EMBL" id="JAEPCM010000186">
    <property type="protein sequence ID" value="MCG7945825.1"/>
    <property type="molecule type" value="Genomic_DNA"/>
</dbReference>
<evidence type="ECO:0000313" key="2">
    <source>
        <dbReference type="Proteomes" id="UP000886667"/>
    </source>
</evidence>
<dbReference type="AlphaFoldDB" id="A0A9E4KBX9"/>
<sequence>MENKLYEIKNRWTGEVIFSLECGSLKLAVEAALEKRVNLDDAYLRGADLRGADLGGADLGGADLRDAYLRGAYLGGADLGGADLGGADLGGAYLGDADLGGADLGGADLGGADLRDAYLRGAYLGGAKIADDITINKNPIQLIGPSYFVIIFDEHMTIGCEFHSLADWFDFDDKRIIEMDGKEAMTFWKQWKEPLKAICIADERYSESQEKAA</sequence>
<comment type="caution">
    <text evidence="1">The sequence shown here is derived from an EMBL/GenBank/DDBJ whole genome shotgun (WGS) entry which is preliminary data.</text>
</comment>
<dbReference type="Pfam" id="PF00805">
    <property type="entry name" value="Pentapeptide"/>
    <property type="match status" value="1"/>
</dbReference>
<gene>
    <name evidence="1" type="ORF">JAZ07_05690</name>
</gene>
<dbReference type="SUPFAM" id="SSF141571">
    <property type="entry name" value="Pentapeptide repeat-like"/>
    <property type="match status" value="1"/>
</dbReference>
<dbReference type="Proteomes" id="UP000886667">
    <property type="component" value="Unassembled WGS sequence"/>
</dbReference>
<evidence type="ECO:0000313" key="1">
    <source>
        <dbReference type="EMBL" id="MCG7945825.1"/>
    </source>
</evidence>
<protein>
    <submittedName>
        <fullName evidence="1">Pentapeptide repeat-containing protein</fullName>
    </submittedName>
</protein>
<reference evidence="1" key="1">
    <citation type="journal article" date="2021" name="Proc. Natl. Acad. Sci. U.S.A.">
        <title>Global biogeography of chemosynthetic symbionts reveals both localized and globally distributed symbiont groups. .</title>
        <authorList>
            <person name="Osvatic J.T."/>
            <person name="Wilkins L.G.E."/>
            <person name="Leibrecht L."/>
            <person name="Leray M."/>
            <person name="Zauner S."/>
            <person name="Polzin J."/>
            <person name="Camacho Y."/>
            <person name="Gros O."/>
            <person name="van Gils J.A."/>
            <person name="Eisen J.A."/>
            <person name="Petersen J.M."/>
            <person name="Yuen B."/>
        </authorList>
    </citation>
    <scope>NUCLEOTIDE SEQUENCE</scope>
    <source>
        <strain evidence="1">MAGclacostrist064TRANS</strain>
    </source>
</reference>
<dbReference type="InterPro" id="IPR051082">
    <property type="entry name" value="Pentapeptide-BTB/POZ_domain"/>
</dbReference>
<dbReference type="Gene3D" id="2.160.20.80">
    <property type="entry name" value="E3 ubiquitin-protein ligase SopA"/>
    <property type="match status" value="1"/>
</dbReference>
<proteinExistence type="predicted"/>
<dbReference type="PANTHER" id="PTHR14136">
    <property type="entry name" value="BTB_POZ DOMAIN-CONTAINING PROTEIN KCTD9"/>
    <property type="match status" value="1"/>
</dbReference>
<dbReference type="PANTHER" id="PTHR14136:SF17">
    <property type="entry name" value="BTB_POZ DOMAIN-CONTAINING PROTEIN KCTD9"/>
    <property type="match status" value="1"/>
</dbReference>
<dbReference type="InterPro" id="IPR001646">
    <property type="entry name" value="5peptide_repeat"/>
</dbReference>
<accession>A0A9E4KBX9</accession>
<name>A0A9E4KBX9_9GAMM</name>
<organism evidence="1 2">
    <name type="scientific">Candidatus Thiodiazotropha taylori</name>
    <dbReference type="NCBI Taxonomy" id="2792791"/>
    <lineage>
        <taxon>Bacteria</taxon>
        <taxon>Pseudomonadati</taxon>
        <taxon>Pseudomonadota</taxon>
        <taxon>Gammaproteobacteria</taxon>
        <taxon>Chromatiales</taxon>
        <taxon>Sedimenticolaceae</taxon>
        <taxon>Candidatus Thiodiazotropha</taxon>
    </lineage>
</organism>